<dbReference type="OrthoDB" id="436952at2"/>
<sequence length="423" mass="47700">MLSHTDSTYLCQLTAAQIQEILVLNGVSIQQYQPQLHQWLTIAQLPDLGQLTLRLEPEKAAEIDRRLHDREIVEFTAMTTVMNINICDRYVFIPLLVQARCTEDIYSQQLPPTSELWGRICLLGNLNSIWTAQDLSWVQALGQQLLTAINMLVEVSMTTSSIPITSSPLADLAELIEKISTLESRCQQKDDFINNIAHDLRAPLMNIKMAMRMLKTSLNNDPIVAEILVGHSAEKYLAILEQECDREVDLIDKTLELQRLELSSDKVELEVVDIATWLPTTIEPFIHRAHKHRQKLTVAPAQWLPTIMTNRSCLTKIAIELLNNACKYTDLDGQILVEIEANPQADWMAIVFKNQAEISAQHLPHIFEQFYRIPGSDRSQQGGSGLGLSLVQKLVAQLHGEIQLASTGGWTEFAVKLPVELRS</sequence>
<proteinExistence type="predicted"/>
<keyword evidence="4 7" id="KW-0418">Kinase</keyword>
<dbReference type="PRINTS" id="PR00344">
    <property type="entry name" value="BCTRLSENSOR"/>
</dbReference>
<dbReference type="KEGG" id="cmp:Cha6605_3986"/>
<accession>K9UJW5</accession>
<evidence type="ECO:0000256" key="4">
    <source>
        <dbReference type="ARBA" id="ARBA00022777"/>
    </source>
</evidence>
<evidence type="ECO:0000313" key="7">
    <source>
        <dbReference type="EMBL" id="AFY94948.1"/>
    </source>
</evidence>
<evidence type="ECO:0000259" key="6">
    <source>
        <dbReference type="PROSITE" id="PS50109"/>
    </source>
</evidence>
<evidence type="ECO:0000256" key="3">
    <source>
        <dbReference type="ARBA" id="ARBA00022553"/>
    </source>
</evidence>
<keyword evidence="5" id="KW-0902">Two-component regulatory system</keyword>
<feature type="domain" description="Histidine kinase" evidence="6">
    <location>
        <begin position="195"/>
        <end position="421"/>
    </location>
</feature>
<dbReference type="SMART" id="SM00387">
    <property type="entry name" value="HATPase_c"/>
    <property type="match status" value="1"/>
</dbReference>
<dbReference type="RefSeq" id="WP_015161062.1">
    <property type="nucleotide sequence ID" value="NC_019697.1"/>
</dbReference>
<evidence type="ECO:0000313" key="8">
    <source>
        <dbReference type="Proteomes" id="UP000010366"/>
    </source>
</evidence>
<dbReference type="EMBL" id="CP003600">
    <property type="protein sequence ID" value="AFY94948.1"/>
    <property type="molecule type" value="Genomic_DNA"/>
</dbReference>
<dbReference type="HOGENOM" id="CLU_648444_0_0_3"/>
<keyword evidence="4 7" id="KW-0808">Transferase</keyword>
<dbReference type="Pfam" id="PF02518">
    <property type="entry name" value="HATPase_c"/>
    <property type="match status" value="1"/>
</dbReference>
<dbReference type="Pfam" id="PF00512">
    <property type="entry name" value="HisKA"/>
    <property type="match status" value="1"/>
</dbReference>
<dbReference type="InterPro" id="IPR036890">
    <property type="entry name" value="HATPase_C_sf"/>
</dbReference>
<dbReference type="PROSITE" id="PS50109">
    <property type="entry name" value="HIS_KIN"/>
    <property type="match status" value="1"/>
</dbReference>
<dbReference type="GO" id="GO:0000155">
    <property type="term" value="F:phosphorelay sensor kinase activity"/>
    <property type="evidence" value="ECO:0007669"/>
    <property type="project" value="InterPro"/>
</dbReference>
<name>K9UJW5_CHAP6</name>
<gene>
    <name evidence="7" type="ORF">Cha6605_3986</name>
</gene>
<dbReference type="STRING" id="1173020.Cha6605_3986"/>
<dbReference type="InterPro" id="IPR036097">
    <property type="entry name" value="HisK_dim/P_sf"/>
</dbReference>
<dbReference type="Proteomes" id="UP000010366">
    <property type="component" value="Chromosome"/>
</dbReference>
<organism evidence="7 8">
    <name type="scientific">Chamaesiphon minutus (strain ATCC 27169 / PCC 6605)</name>
    <dbReference type="NCBI Taxonomy" id="1173020"/>
    <lineage>
        <taxon>Bacteria</taxon>
        <taxon>Bacillati</taxon>
        <taxon>Cyanobacteriota</taxon>
        <taxon>Cyanophyceae</taxon>
        <taxon>Gomontiellales</taxon>
        <taxon>Chamaesiphonaceae</taxon>
        <taxon>Chamaesiphon</taxon>
    </lineage>
</organism>
<dbReference type="AlphaFoldDB" id="K9UJW5"/>
<dbReference type="SMART" id="SM00388">
    <property type="entry name" value="HisKA"/>
    <property type="match status" value="1"/>
</dbReference>
<dbReference type="EC" id="2.7.13.3" evidence="2"/>
<dbReference type="eggNOG" id="COG5002">
    <property type="taxonomic scope" value="Bacteria"/>
</dbReference>
<comment type="catalytic activity">
    <reaction evidence="1">
        <text>ATP + protein L-histidine = ADP + protein N-phospho-L-histidine.</text>
        <dbReference type="EC" id="2.7.13.3"/>
    </reaction>
</comment>
<dbReference type="InterPro" id="IPR003594">
    <property type="entry name" value="HATPase_dom"/>
</dbReference>
<keyword evidence="3" id="KW-0597">Phosphoprotein</keyword>
<dbReference type="Gene3D" id="1.10.287.130">
    <property type="match status" value="1"/>
</dbReference>
<reference evidence="7 8" key="1">
    <citation type="submission" date="2012-05" db="EMBL/GenBank/DDBJ databases">
        <title>Finished chromosome of genome of Chamaesiphon sp. PCC 6605.</title>
        <authorList>
            <consortium name="US DOE Joint Genome Institute"/>
            <person name="Gugger M."/>
            <person name="Coursin T."/>
            <person name="Rippka R."/>
            <person name="Tandeau De Marsac N."/>
            <person name="Huntemann M."/>
            <person name="Wei C.-L."/>
            <person name="Han J."/>
            <person name="Detter J.C."/>
            <person name="Han C."/>
            <person name="Tapia R."/>
            <person name="Chen A."/>
            <person name="Kyrpides N."/>
            <person name="Mavromatis K."/>
            <person name="Markowitz V."/>
            <person name="Szeto E."/>
            <person name="Ivanova N."/>
            <person name="Pagani I."/>
            <person name="Pati A."/>
            <person name="Goodwin L."/>
            <person name="Nordberg H.P."/>
            <person name="Cantor M.N."/>
            <person name="Hua S.X."/>
            <person name="Woyke T."/>
            <person name="Kerfeld C.A."/>
        </authorList>
    </citation>
    <scope>NUCLEOTIDE SEQUENCE [LARGE SCALE GENOMIC DNA]</scope>
    <source>
        <strain evidence="8">ATCC 27169 / PCC 6605</strain>
    </source>
</reference>
<evidence type="ECO:0000256" key="5">
    <source>
        <dbReference type="ARBA" id="ARBA00023012"/>
    </source>
</evidence>
<dbReference type="Gene3D" id="3.30.565.10">
    <property type="entry name" value="Histidine kinase-like ATPase, C-terminal domain"/>
    <property type="match status" value="1"/>
</dbReference>
<dbReference type="PANTHER" id="PTHR43547">
    <property type="entry name" value="TWO-COMPONENT HISTIDINE KINASE"/>
    <property type="match status" value="1"/>
</dbReference>
<dbReference type="CDD" id="cd00075">
    <property type="entry name" value="HATPase"/>
    <property type="match status" value="1"/>
</dbReference>
<dbReference type="InterPro" id="IPR005467">
    <property type="entry name" value="His_kinase_dom"/>
</dbReference>
<dbReference type="InterPro" id="IPR003661">
    <property type="entry name" value="HisK_dim/P_dom"/>
</dbReference>
<evidence type="ECO:0000256" key="1">
    <source>
        <dbReference type="ARBA" id="ARBA00000085"/>
    </source>
</evidence>
<dbReference type="SUPFAM" id="SSF47384">
    <property type="entry name" value="Homodimeric domain of signal transducing histidine kinase"/>
    <property type="match status" value="1"/>
</dbReference>
<keyword evidence="8" id="KW-1185">Reference proteome</keyword>
<dbReference type="InterPro" id="IPR004358">
    <property type="entry name" value="Sig_transdc_His_kin-like_C"/>
</dbReference>
<protein>
    <recommendedName>
        <fullName evidence="2">histidine kinase</fullName>
        <ecNumber evidence="2">2.7.13.3</ecNumber>
    </recommendedName>
</protein>
<evidence type="ECO:0000256" key="2">
    <source>
        <dbReference type="ARBA" id="ARBA00012438"/>
    </source>
</evidence>
<dbReference type="CDD" id="cd00082">
    <property type="entry name" value="HisKA"/>
    <property type="match status" value="1"/>
</dbReference>
<dbReference type="SUPFAM" id="SSF55874">
    <property type="entry name" value="ATPase domain of HSP90 chaperone/DNA topoisomerase II/histidine kinase"/>
    <property type="match status" value="1"/>
</dbReference>
<dbReference type="PANTHER" id="PTHR43547:SF2">
    <property type="entry name" value="HYBRID SIGNAL TRANSDUCTION HISTIDINE KINASE C"/>
    <property type="match status" value="1"/>
</dbReference>